<dbReference type="AlphaFoldDB" id="A0AB36RFZ3"/>
<evidence type="ECO:0000313" key="1">
    <source>
        <dbReference type="EMBL" id="PAQ03705.1"/>
    </source>
</evidence>
<reference evidence="2" key="1">
    <citation type="submission" date="2017-08" db="EMBL/GenBank/DDBJ databases">
        <title>Mesorhizobium wenxinae sp. nov., a novel rhizobial species isolated from root nodules of chickpea (Cicer arietinum L.).</title>
        <authorList>
            <person name="Zhang J."/>
        </authorList>
    </citation>
    <scope>NUCLEOTIDE SEQUENCE [LARGE SCALE GENOMIC DNA]</scope>
    <source>
        <strain evidence="2">USDA 3392</strain>
    </source>
</reference>
<evidence type="ECO:0000313" key="2">
    <source>
        <dbReference type="Proteomes" id="UP000216215"/>
    </source>
</evidence>
<organism evidence="1 2">
    <name type="scientific">Mesorhizobium mediterraneum</name>
    <dbReference type="NCBI Taxonomy" id="43617"/>
    <lineage>
        <taxon>Bacteria</taxon>
        <taxon>Pseudomonadati</taxon>
        <taxon>Pseudomonadota</taxon>
        <taxon>Alphaproteobacteria</taxon>
        <taxon>Hyphomicrobiales</taxon>
        <taxon>Phyllobacteriaceae</taxon>
        <taxon>Mesorhizobium</taxon>
    </lineage>
</organism>
<comment type="caution">
    <text evidence="1">The sequence shown here is derived from an EMBL/GenBank/DDBJ whole genome shotgun (WGS) entry which is preliminary data.</text>
</comment>
<sequence>MCAVMLAAGAPKIGHAHEAIPTAAKPQGWNYPYSCCSGIDCREVPDADIIEGSRGYEIRKTGEIILMSDPKIKQSPDGVFHWCSVKGRDDGKTICLFVPPRGF</sequence>
<accession>A0AB36RFZ3</accession>
<gene>
    <name evidence="1" type="ORF">CIT25_04095</name>
</gene>
<dbReference type="EMBL" id="NPKI01000008">
    <property type="protein sequence ID" value="PAQ03705.1"/>
    <property type="molecule type" value="Genomic_DNA"/>
</dbReference>
<protein>
    <submittedName>
        <fullName evidence="1">Uncharacterized protein</fullName>
    </submittedName>
</protein>
<proteinExistence type="predicted"/>
<name>A0AB36RFZ3_9HYPH</name>
<dbReference type="Proteomes" id="UP000216215">
    <property type="component" value="Unassembled WGS sequence"/>
</dbReference>
<keyword evidence="2" id="KW-1185">Reference proteome</keyword>